<dbReference type="Gene3D" id="3.30.70.270">
    <property type="match status" value="1"/>
</dbReference>
<evidence type="ECO:0000313" key="3">
    <source>
        <dbReference type="Proteomes" id="UP000283569"/>
    </source>
</evidence>
<evidence type="ECO:0000313" key="2">
    <source>
        <dbReference type="EMBL" id="RKL28398.1"/>
    </source>
</evidence>
<name>A0A420SGM4_GIBIN</name>
<organism evidence="2 3">
    <name type="scientific">Gibberella intermedia</name>
    <name type="common">Bulb rot disease fungus</name>
    <name type="synonym">Fusarium proliferatum</name>
    <dbReference type="NCBI Taxonomy" id="948311"/>
    <lineage>
        <taxon>Eukaryota</taxon>
        <taxon>Fungi</taxon>
        <taxon>Dikarya</taxon>
        <taxon>Ascomycota</taxon>
        <taxon>Pezizomycotina</taxon>
        <taxon>Sordariomycetes</taxon>
        <taxon>Hypocreomycetidae</taxon>
        <taxon>Hypocreales</taxon>
        <taxon>Nectriaceae</taxon>
        <taxon>Fusarium</taxon>
        <taxon>Fusarium fujikuroi species complex</taxon>
    </lineage>
</organism>
<dbReference type="AlphaFoldDB" id="A0A420SGM4"/>
<dbReference type="InterPro" id="IPR043128">
    <property type="entry name" value="Rev_trsase/Diguanyl_cyclase"/>
</dbReference>
<sequence length="108" mass="12181">MSTPADKLKAIRRLKFPTTLQGIKQLLGFTESLQYNVPRYAMIINLLQQRKTNLQRAAKAIKDKREEKTGKKPGPQKSAYRHTANATLLLKPTTAELTAFNEIKTALT</sequence>
<gene>
    <name evidence="2" type="ORF">BFJ72_g12496</name>
</gene>
<protein>
    <submittedName>
        <fullName evidence="2">Uncharacterized protein</fullName>
    </submittedName>
</protein>
<reference evidence="2 3" key="1">
    <citation type="journal article" date="2018" name="Sci. Rep.">
        <title>Characterisation of pathogen-specific regions and novel effector candidates in Fusarium oxysporum f. sp. cepae.</title>
        <authorList>
            <person name="Armitage A.D."/>
            <person name="Taylor A."/>
            <person name="Sobczyk M.K."/>
            <person name="Baxter L."/>
            <person name="Greenfield B.P."/>
            <person name="Bates H.J."/>
            <person name="Wilson F."/>
            <person name="Jackson A.C."/>
            <person name="Ott S."/>
            <person name="Harrison R.J."/>
            <person name="Clarkson J.P."/>
        </authorList>
    </citation>
    <scope>NUCLEOTIDE SEQUENCE [LARGE SCALE GENOMIC DNA]</scope>
    <source>
        <strain evidence="2 3">Fp_A8</strain>
    </source>
</reference>
<dbReference type="EMBL" id="MRDB01000064">
    <property type="protein sequence ID" value="RKL28398.1"/>
    <property type="molecule type" value="Genomic_DNA"/>
</dbReference>
<feature type="compositionally biased region" description="Basic and acidic residues" evidence="1">
    <location>
        <begin position="60"/>
        <end position="70"/>
    </location>
</feature>
<dbReference type="Proteomes" id="UP000283569">
    <property type="component" value="Unassembled WGS sequence"/>
</dbReference>
<comment type="caution">
    <text evidence="2">The sequence shown here is derived from an EMBL/GenBank/DDBJ whole genome shotgun (WGS) entry which is preliminary data.</text>
</comment>
<evidence type="ECO:0000256" key="1">
    <source>
        <dbReference type="SAM" id="MobiDB-lite"/>
    </source>
</evidence>
<accession>A0A420SGM4</accession>
<proteinExistence type="predicted"/>
<feature type="region of interest" description="Disordered" evidence="1">
    <location>
        <begin position="57"/>
        <end position="79"/>
    </location>
</feature>